<evidence type="ECO:0000313" key="1">
    <source>
        <dbReference type="EMBL" id="WTY39180.1"/>
    </source>
</evidence>
<keyword evidence="2" id="KW-1185">Reference proteome</keyword>
<protein>
    <submittedName>
        <fullName evidence="1">Uncharacterized protein</fullName>
    </submittedName>
</protein>
<dbReference type="EMBL" id="CP109527">
    <property type="protein sequence ID" value="WTY39180.1"/>
    <property type="molecule type" value="Genomic_DNA"/>
</dbReference>
<name>A0ABZ1NGN2_9NOCA</name>
<dbReference type="Proteomes" id="UP001621418">
    <property type="component" value="Chromosome"/>
</dbReference>
<evidence type="ECO:0000313" key="2">
    <source>
        <dbReference type="Proteomes" id="UP001621418"/>
    </source>
</evidence>
<accession>A0ABZ1NGN2</accession>
<gene>
    <name evidence="1" type="ORF">OG308_15780</name>
</gene>
<organism evidence="1 2">
    <name type="scientific">Nocardia salmonicida</name>
    <dbReference type="NCBI Taxonomy" id="53431"/>
    <lineage>
        <taxon>Bacteria</taxon>
        <taxon>Bacillati</taxon>
        <taxon>Actinomycetota</taxon>
        <taxon>Actinomycetes</taxon>
        <taxon>Mycobacteriales</taxon>
        <taxon>Nocardiaceae</taxon>
        <taxon>Nocardia</taxon>
    </lineage>
</organism>
<reference evidence="1 2" key="1">
    <citation type="submission" date="2022-10" db="EMBL/GenBank/DDBJ databases">
        <title>The complete genomes of actinobacterial strains from the NBC collection.</title>
        <authorList>
            <person name="Joergensen T.S."/>
            <person name="Alvarez Arevalo M."/>
            <person name="Sterndorff E.B."/>
            <person name="Faurdal D."/>
            <person name="Vuksanovic O."/>
            <person name="Mourched A.-S."/>
            <person name="Charusanti P."/>
            <person name="Shaw S."/>
            <person name="Blin K."/>
            <person name="Weber T."/>
        </authorList>
    </citation>
    <scope>NUCLEOTIDE SEQUENCE [LARGE SCALE GENOMIC DNA]</scope>
    <source>
        <strain evidence="1 2">NBC_01413</strain>
    </source>
</reference>
<sequence length="55" mass="6309">MNITPATSCDIRDCTEPATHLAESEWQHRTDTYTYCPTHYRAFLTTERSLAALDC</sequence>
<proteinExistence type="predicted"/>
<dbReference type="RefSeq" id="WP_405151066.1">
    <property type="nucleotide sequence ID" value="NZ_CP109527.1"/>
</dbReference>